<accession>A0A3R8LVP5</accession>
<dbReference type="Pfam" id="PF00535">
    <property type="entry name" value="Glycos_transf_2"/>
    <property type="match status" value="1"/>
</dbReference>
<dbReference type="PANTHER" id="PTHR43685:SF2">
    <property type="entry name" value="GLYCOSYLTRANSFERASE 2-LIKE DOMAIN-CONTAINING PROTEIN"/>
    <property type="match status" value="1"/>
</dbReference>
<dbReference type="InterPro" id="IPR001173">
    <property type="entry name" value="Glyco_trans_2-like"/>
</dbReference>
<feature type="domain" description="Glycosyltransferase 2-like" evidence="1">
    <location>
        <begin position="14"/>
        <end position="173"/>
    </location>
</feature>
<dbReference type="InterPro" id="IPR029044">
    <property type="entry name" value="Nucleotide-diphossugar_trans"/>
</dbReference>
<proteinExistence type="predicted"/>
<keyword evidence="2" id="KW-0808">Transferase</keyword>
<dbReference type="Proteomes" id="UP000274920">
    <property type="component" value="Unassembled WGS sequence"/>
</dbReference>
<sequence length="318" mass="37400">MDSGYQKYTKDLVSIVTPVFNGGYYLQRMLDSILNQTYPQIEMILVDDGSTDDTVQTAQRYQQRFAERGFGYRIIQSAHKNASAAINQGLPYVTGEYLIWPDSDDILELESVEKRVEFLKKNPQYQCVRSLSYYFDPDSGESRKAEEQIGDLEKESLFWDILEVKTFVCCGCYMLKSEHFFSIYSDRHIPEYPVGQNFQMLLPYMYQHKCPTLREALYGVCVRKGSHSRRKLTQAEEELKYLDYENLVDEIAGICGIHDKKSLSRIGCWKARRRYSISVKYGRKKEMLYALYQLFLNHGMTKTLLIEAFWRLWDDFFH</sequence>
<protein>
    <submittedName>
        <fullName evidence="2">Glycosyltransferase family 2 protein</fullName>
    </submittedName>
</protein>
<dbReference type="AlphaFoldDB" id="A0A3R8LVP5"/>
<evidence type="ECO:0000313" key="2">
    <source>
        <dbReference type="EMBL" id="RRK30270.1"/>
    </source>
</evidence>
<dbReference type="InterPro" id="IPR050834">
    <property type="entry name" value="Glycosyltransf_2"/>
</dbReference>
<dbReference type="GO" id="GO:0016740">
    <property type="term" value="F:transferase activity"/>
    <property type="evidence" value="ECO:0007669"/>
    <property type="project" value="UniProtKB-KW"/>
</dbReference>
<gene>
    <name evidence="2" type="ORF">EBB54_01910</name>
</gene>
<dbReference type="RefSeq" id="WP_125126116.1">
    <property type="nucleotide sequence ID" value="NZ_RHJS01000002.1"/>
</dbReference>
<dbReference type="EMBL" id="RHJS01000002">
    <property type="protein sequence ID" value="RRK30270.1"/>
    <property type="molecule type" value="Genomic_DNA"/>
</dbReference>
<keyword evidence="3" id="KW-1185">Reference proteome</keyword>
<dbReference type="SUPFAM" id="SSF53448">
    <property type="entry name" value="Nucleotide-diphospho-sugar transferases"/>
    <property type="match status" value="1"/>
</dbReference>
<dbReference type="PANTHER" id="PTHR43685">
    <property type="entry name" value="GLYCOSYLTRANSFERASE"/>
    <property type="match status" value="1"/>
</dbReference>
<dbReference type="CDD" id="cd00761">
    <property type="entry name" value="Glyco_tranf_GTA_type"/>
    <property type="match status" value="1"/>
</dbReference>
<name>A0A3R8LVP5_9FIRM</name>
<organism evidence="2 3">
    <name type="scientific">Schaedlerella arabinosiphila</name>
    <dbReference type="NCBI Taxonomy" id="2044587"/>
    <lineage>
        <taxon>Bacteria</taxon>
        <taxon>Bacillati</taxon>
        <taxon>Bacillota</taxon>
        <taxon>Clostridia</taxon>
        <taxon>Lachnospirales</taxon>
        <taxon>Lachnospiraceae</taxon>
        <taxon>Schaedlerella</taxon>
    </lineage>
</organism>
<comment type="caution">
    <text evidence="2">The sequence shown here is derived from an EMBL/GenBank/DDBJ whole genome shotgun (WGS) entry which is preliminary data.</text>
</comment>
<evidence type="ECO:0000313" key="3">
    <source>
        <dbReference type="Proteomes" id="UP000274920"/>
    </source>
</evidence>
<evidence type="ECO:0000259" key="1">
    <source>
        <dbReference type="Pfam" id="PF00535"/>
    </source>
</evidence>
<reference evidence="2" key="1">
    <citation type="submission" date="2018-10" db="EMBL/GenBank/DDBJ databases">
        <title>Schaedlerella arabinophila gen. nov. sp. nov., isolated from the mouse intestinal tract and comparative analysis with the genome of the closely related altered Schaedler flora strain ASF502.</title>
        <authorList>
            <person name="Miyake S."/>
            <person name="Soh M."/>
            <person name="Seedorf H."/>
        </authorList>
    </citation>
    <scope>NUCLEOTIDE SEQUENCE [LARGE SCALE GENOMIC DNA]</scope>
    <source>
        <strain evidence="2">DSM 106076</strain>
    </source>
</reference>
<dbReference type="Gene3D" id="3.90.550.10">
    <property type="entry name" value="Spore Coat Polysaccharide Biosynthesis Protein SpsA, Chain A"/>
    <property type="match status" value="1"/>
</dbReference>